<evidence type="ECO:0000256" key="1">
    <source>
        <dbReference type="SAM" id="MobiDB-lite"/>
    </source>
</evidence>
<dbReference type="AlphaFoldDB" id="A0A4U5P927"/>
<feature type="region of interest" description="Disordered" evidence="1">
    <location>
        <begin position="33"/>
        <end position="64"/>
    </location>
</feature>
<reference evidence="2 3" key="2">
    <citation type="journal article" date="2019" name="G3 (Bethesda)">
        <title>Hybrid Assembly of the Genome of the Entomopathogenic Nematode Steinernema carpocapsae Identifies the X-Chromosome.</title>
        <authorList>
            <person name="Serra L."/>
            <person name="Macchietto M."/>
            <person name="Macias-Munoz A."/>
            <person name="McGill C.J."/>
            <person name="Rodriguez I.M."/>
            <person name="Rodriguez B."/>
            <person name="Murad R."/>
            <person name="Mortazavi A."/>
        </authorList>
    </citation>
    <scope>NUCLEOTIDE SEQUENCE [LARGE SCALE GENOMIC DNA]</scope>
    <source>
        <strain evidence="2 3">ALL</strain>
    </source>
</reference>
<reference evidence="2 3" key="1">
    <citation type="journal article" date="2015" name="Genome Biol.">
        <title>Comparative genomics of Steinernema reveals deeply conserved gene regulatory networks.</title>
        <authorList>
            <person name="Dillman A.R."/>
            <person name="Macchietto M."/>
            <person name="Porter C.F."/>
            <person name="Rogers A."/>
            <person name="Williams B."/>
            <person name="Antoshechkin I."/>
            <person name="Lee M.M."/>
            <person name="Goodwin Z."/>
            <person name="Lu X."/>
            <person name="Lewis E.E."/>
            <person name="Goodrich-Blair H."/>
            <person name="Stock S.P."/>
            <person name="Adams B.J."/>
            <person name="Sternberg P.W."/>
            <person name="Mortazavi A."/>
        </authorList>
    </citation>
    <scope>NUCLEOTIDE SEQUENCE [LARGE SCALE GENOMIC DNA]</scope>
    <source>
        <strain evidence="2 3">ALL</strain>
    </source>
</reference>
<name>A0A4U5P927_STECR</name>
<organism evidence="2 3">
    <name type="scientific">Steinernema carpocapsae</name>
    <name type="common">Entomopathogenic nematode</name>
    <dbReference type="NCBI Taxonomy" id="34508"/>
    <lineage>
        <taxon>Eukaryota</taxon>
        <taxon>Metazoa</taxon>
        <taxon>Ecdysozoa</taxon>
        <taxon>Nematoda</taxon>
        <taxon>Chromadorea</taxon>
        <taxon>Rhabditida</taxon>
        <taxon>Tylenchina</taxon>
        <taxon>Panagrolaimomorpha</taxon>
        <taxon>Strongyloidoidea</taxon>
        <taxon>Steinernematidae</taxon>
        <taxon>Steinernema</taxon>
    </lineage>
</organism>
<dbReference type="Proteomes" id="UP000298663">
    <property type="component" value="Unassembled WGS sequence"/>
</dbReference>
<sequence length="94" mass="11104">MRFDANFLIPEDTRKFLGVESSAVYAHSLSQYQSSSQQVNAPPQPQIQPQQQQQHECIKRKNDDVEDVTAKRLKMDQPDLQEQYWAFEMRMMRS</sequence>
<keyword evidence="3" id="KW-1185">Reference proteome</keyword>
<protein>
    <submittedName>
        <fullName evidence="2">Uncharacterized protein</fullName>
    </submittedName>
</protein>
<feature type="compositionally biased region" description="Low complexity" evidence="1">
    <location>
        <begin position="33"/>
        <end position="54"/>
    </location>
</feature>
<proteinExistence type="predicted"/>
<gene>
    <name evidence="2" type="ORF">L596_007376</name>
</gene>
<evidence type="ECO:0000313" key="2">
    <source>
        <dbReference type="EMBL" id="TKR92797.1"/>
    </source>
</evidence>
<dbReference type="EMBL" id="AZBU02000002">
    <property type="protein sequence ID" value="TKR92797.1"/>
    <property type="molecule type" value="Genomic_DNA"/>
</dbReference>
<accession>A0A4U5P927</accession>
<evidence type="ECO:0000313" key="3">
    <source>
        <dbReference type="Proteomes" id="UP000298663"/>
    </source>
</evidence>
<comment type="caution">
    <text evidence="2">The sequence shown here is derived from an EMBL/GenBank/DDBJ whole genome shotgun (WGS) entry which is preliminary data.</text>
</comment>